<dbReference type="AlphaFoldDB" id="A0AAE6V4Z5"/>
<keyword evidence="2 6" id="KW-0812">Transmembrane</keyword>
<evidence type="ECO:0000256" key="4">
    <source>
        <dbReference type="ARBA" id="ARBA00023136"/>
    </source>
</evidence>
<reference evidence="9" key="1">
    <citation type="submission" date="2019-12" db="EMBL/GenBank/DDBJ databases">
        <title>Complete and draft genome sequences of new strains and members of some known species of the genus Rathayibacter isolated from plants.</title>
        <authorList>
            <person name="Tarlachkov S.V."/>
            <person name="Starodumova I.P."/>
            <person name="Dorofeeva L.V."/>
            <person name="Prisyazhnaya N.V."/>
            <person name="Leyn S."/>
            <person name="Zlamal J."/>
            <person name="Elan M."/>
            <person name="Osterman A.L."/>
            <person name="Nadler S."/>
            <person name="Subbotin S.A."/>
            <person name="Evtushenko L.I."/>
        </authorList>
    </citation>
    <scope>NUCLEOTIDE SEQUENCE [LARGE SCALE GENOMIC DNA]</scope>
    <source>
        <strain evidence="9">VKM Ac-2761</strain>
    </source>
</reference>
<feature type="transmembrane region" description="Helical" evidence="6">
    <location>
        <begin position="96"/>
        <end position="116"/>
    </location>
</feature>
<accession>A0AAE6V4Z5</accession>
<feature type="domain" description="O-antigen ligase-related" evidence="7">
    <location>
        <begin position="242"/>
        <end position="375"/>
    </location>
</feature>
<dbReference type="InterPro" id="IPR007016">
    <property type="entry name" value="O-antigen_ligase-rel_domated"/>
</dbReference>
<dbReference type="PANTHER" id="PTHR37422:SF13">
    <property type="entry name" value="LIPOPOLYSACCHARIDE BIOSYNTHESIS PROTEIN PA4999-RELATED"/>
    <property type="match status" value="1"/>
</dbReference>
<evidence type="ECO:0000259" key="7">
    <source>
        <dbReference type="Pfam" id="PF04932"/>
    </source>
</evidence>
<feature type="transmembrane region" description="Helical" evidence="6">
    <location>
        <begin position="419"/>
        <end position="437"/>
    </location>
</feature>
<evidence type="ECO:0000313" key="8">
    <source>
        <dbReference type="EMBL" id="QHC54258.1"/>
    </source>
</evidence>
<feature type="transmembrane region" description="Helical" evidence="6">
    <location>
        <begin position="217"/>
        <end position="237"/>
    </location>
</feature>
<evidence type="ECO:0000256" key="2">
    <source>
        <dbReference type="ARBA" id="ARBA00022692"/>
    </source>
</evidence>
<keyword evidence="3 6" id="KW-1133">Transmembrane helix</keyword>
<dbReference type="PANTHER" id="PTHR37422">
    <property type="entry name" value="TEICHURONIC ACID BIOSYNTHESIS PROTEIN TUAE"/>
    <property type="match status" value="1"/>
</dbReference>
<proteinExistence type="predicted"/>
<gene>
    <name evidence="8" type="ORF">GSU10_00360</name>
</gene>
<feature type="region of interest" description="Disordered" evidence="5">
    <location>
        <begin position="466"/>
        <end position="517"/>
    </location>
</feature>
<evidence type="ECO:0000256" key="6">
    <source>
        <dbReference type="SAM" id="Phobius"/>
    </source>
</evidence>
<feature type="transmembrane region" description="Helical" evidence="6">
    <location>
        <begin position="178"/>
        <end position="205"/>
    </location>
</feature>
<evidence type="ECO:0000256" key="1">
    <source>
        <dbReference type="ARBA" id="ARBA00004141"/>
    </source>
</evidence>
<dbReference type="InterPro" id="IPR051533">
    <property type="entry name" value="WaaL-like"/>
</dbReference>
<feature type="transmembrane region" description="Helical" evidence="6">
    <location>
        <begin position="39"/>
        <end position="56"/>
    </location>
</feature>
<comment type="subcellular location">
    <subcellularLocation>
        <location evidence="1">Membrane</location>
        <topology evidence="1">Multi-pass membrane protein</topology>
    </subcellularLocation>
</comment>
<feature type="transmembrane region" description="Helical" evidence="6">
    <location>
        <begin position="128"/>
        <end position="145"/>
    </location>
</feature>
<dbReference type="GO" id="GO:0016020">
    <property type="term" value="C:membrane"/>
    <property type="evidence" value="ECO:0007669"/>
    <property type="project" value="UniProtKB-SubCell"/>
</dbReference>
<evidence type="ECO:0000256" key="3">
    <source>
        <dbReference type="ARBA" id="ARBA00022989"/>
    </source>
</evidence>
<sequence>MTRAAPVVPRAGVQSVARGPVPALRWSLRRVLGRPAGEGFGLPWLGVLLLVVVLPANGVTSAFLEGAAATAFGAIKDAVILGLFALVVVTGRIRRVPVPIVVLVLMIVGLGAVSAVWTENPIQAAYGWRNDFLPFLALIVTPAVLEKRHLAFVATAFVVVLQLSSITTILTWNQGLDWLFTLGVFPLAPGTLFPSSLFVAGSIVPRGFSPYSAPNESAVAVTIALAVLWTRPAWPLWLKALLTVLPLVAVSLTQSRSGYIGLAMLAVALIAWALFRARPMLVWAMLTVSTAAAIGGVTLYLYIDKVISHVADPSLIGHSDSLLENLPFLISHPFGFGLGKVGPRAQLYSTDSVLVESFFLVLAIESGILVMLLFAALLIVLFLRGLRAPTLDGFLPAAAVTGTLVSYTVLPTLQEGPVAYTLWIVCGMGLVAGRVEAGARSPARRERASAVGAHAALPVSRGSGAHLASARAGGGAHAVGRRGRLRGSSGRRRSGGDDGAARSLRDHGAEHVASDIA</sequence>
<feature type="transmembrane region" description="Helical" evidence="6">
    <location>
        <begin position="394"/>
        <end position="413"/>
    </location>
</feature>
<evidence type="ECO:0000313" key="9">
    <source>
        <dbReference type="Proteomes" id="UP000465031"/>
    </source>
</evidence>
<dbReference type="RefSeq" id="WP_132504630.1">
    <property type="nucleotide sequence ID" value="NZ_CP047186.1"/>
</dbReference>
<keyword evidence="4 6" id="KW-0472">Membrane</keyword>
<dbReference type="Pfam" id="PF04932">
    <property type="entry name" value="Wzy_C"/>
    <property type="match status" value="1"/>
</dbReference>
<feature type="compositionally biased region" description="Basic residues" evidence="5">
    <location>
        <begin position="479"/>
        <end position="493"/>
    </location>
</feature>
<dbReference type="EMBL" id="CP047186">
    <property type="protein sequence ID" value="QHC54258.1"/>
    <property type="molecule type" value="Genomic_DNA"/>
</dbReference>
<evidence type="ECO:0000256" key="5">
    <source>
        <dbReference type="SAM" id="MobiDB-lite"/>
    </source>
</evidence>
<name>A0AAE6V4Z5_9MICO</name>
<feature type="transmembrane region" description="Helical" evidence="6">
    <location>
        <begin position="152"/>
        <end position="172"/>
    </location>
</feature>
<dbReference type="KEGG" id="rte:GSU10_00360"/>
<feature type="transmembrane region" description="Helical" evidence="6">
    <location>
        <begin position="282"/>
        <end position="303"/>
    </location>
</feature>
<feature type="compositionally biased region" description="Basic and acidic residues" evidence="5">
    <location>
        <begin position="494"/>
        <end position="517"/>
    </location>
</feature>
<protein>
    <recommendedName>
        <fullName evidence="7">O-antigen ligase-related domain-containing protein</fullName>
    </recommendedName>
</protein>
<feature type="transmembrane region" description="Helical" evidence="6">
    <location>
        <begin position="257"/>
        <end position="275"/>
    </location>
</feature>
<organism evidence="8 9">
    <name type="scientific">Rathayibacter tanaceti</name>
    <dbReference type="NCBI Taxonomy" id="1671680"/>
    <lineage>
        <taxon>Bacteria</taxon>
        <taxon>Bacillati</taxon>
        <taxon>Actinomycetota</taxon>
        <taxon>Actinomycetes</taxon>
        <taxon>Micrococcales</taxon>
        <taxon>Microbacteriaceae</taxon>
        <taxon>Rathayibacter</taxon>
    </lineage>
</organism>
<feature type="transmembrane region" description="Helical" evidence="6">
    <location>
        <begin position="68"/>
        <end position="89"/>
    </location>
</feature>
<dbReference type="Proteomes" id="UP000465031">
    <property type="component" value="Chromosome"/>
</dbReference>
<feature type="transmembrane region" description="Helical" evidence="6">
    <location>
        <begin position="358"/>
        <end position="382"/>
    </location>
</feature>